<comment type="caution">
    <text evidence="1">The sequence shown here is derived from an EMBL/GenBank/DDBJ whole genome shotgun (WGS) entry which is preliminary data.</text>
</comment>
<gene>
    <name evidence="1" type="ORF">ACFQVD_44760</name>
</gene>
<organism evidence="1 2">
    <name type="scientific">Streptosporangium amethystogenes subsp. fukuiense</name>
    <dbReference type="NCBI Taxonomy" id="698418"/>
    <lineage>
        <taxon>Bacteria</taxon>
        <taxon>Bacillati</taxon>
        <taxon>Actinomycetota</taxon>
        <taxon>Actinomycetes</taxon>
        <taxon>Streptosporangiales</taxon>
        <taxon>Streptosporangiaceae</taxon>
        <taxon>Streptosporangium</taxon>
    </lineage>
</organism>
<evidence type="ECO:0000313" key="2">
    <source>
        <dbReference type="Proteomes" id="UP001596514"/>
    </source>
</evidence>
<accession>A0ABW2THH0</accession>
<evidence type="ECO:0008006" key="3">
    <source>
        <dbReference type="Google" id="ProtNLM"/>
    </source>
</evidence>
<sequence length="80" mass="8535">MGESLVMLTSVLVGLALVVLTLLTLALAGFAVRMLQGPAVVATRPAALSGWTTVQEWSEVSRTADGLVWRSVRVRQEAAR</sequence>
<dbReference type="Proteomes" id="UP001596514">
    <property type="component" value="Unassembled WGS sequence"/>
</dbReference>
<dbReference type="EMBL" id="JBHTEE010000002">
    <property type="protein sequence ID" value="MFC7607224.1"/>
    <property type="molecule type" value="Genomic_DNA"/>
</dbReference>
<dbReference type="RefSeq" id="WP_386369041.1">
    <property type="nucleotide sequence ID" value="NZ_JBHTEE010000002.1"/>
</dbReference>
<reference evidence="2" key="1">
    <citation type="journal article" date="2019" name="Int. J. Syst. Evol. Microbiol.">
        <title>The Global Catalogue of Microorganisms (GCM) 10K type strain sequencing project: providing services to taxonomists for standard genome sequencing and annotation.</title>
        <authorList>
            <consortium name="The Broad Institute Genomics Platform"/>
            <consortium name="The Broad Institute Genome Sequencing Center for Infectious Disease"/>
            <person name="Wu L."/>
            <person name="Ma J."/>
        </authorList>
    </citation>
    <scope>NUCLEOTIDE SEQUENCE [LARGE SCALE GENOMIC DNA]</scope>
    <source>
        <strain evidence="2">JCM 10083</strain>
    </source>
</reference>
<proteinExistence type="predicted"/>
<evidence type="ECO:0000313" key="1">
    <source>
        <dbReference type="EMBL" id="MFC7607224.1"/>
    </source>
</evidence>
<name>A0ABW2THH0_9ACTN</name>
<keyword evidence="2" id="KW-1185">Reference proteome</keyword>
<protein>
    <recommendedName>
        <fullName evidence="3">Secreted protein</fullName>
    </recommendedName>
</protein>